<feature type="non-terminal residue" evidence="3">
    <location>
        <position position="124"/>
    </location>
</feature>
<dbReference type="EMBL" id="BTSX01000003">
    <property type="protein sequence ID" value="GMS91223.1"/>
    <property type="molecule type" value="Genomic_DNA"/>
</dbReference>
<reference evidence="3" key="1">
    <citation type="submission" date="2023-10" db="EMBL/GenBank/DDBJ databases">
        <title>Genome assembly of Pristionchus species.</title>
        <authorList>
            <person name="Yoshida K."/>
            <person name="Sommer R.J."/>
        </authorList>
    </citation>
    <scope>NUCLEOTIDE SEQUENCE</scope>
    <source>
        <strain evidence="3">RS0144</strain>
    </source>
</reference>
<evidence type="ECO:0008006" key="5">
    <source>
        <dbReference type="Google" id="ProtNLM"/>
    </source>
</evidence>
<accession>A0AAV5TAW2</accession>
<keyword evidence="2" id="KW-1133">Transmembrane helix</keyword>
<feature type="region of interest" description="Disordered" evidence="1">
    <location>
        <begin position="43"/>
        <end position="124"/>
    </location>
</feature>
<feature type="transmembrane region" description="Helical" evidence="2">
    <location>
        <begin position="6"/>
        <end position="33"/>
    </location>
</feature>
<organism evidence="3 4">
    <name type="scientific">Pristionchus entomophagus</name>
    <dbReference type="NCBI Taxonomy" id="358040"/>
    <lineage>
        <taxon>Eukaryota</taxon>
        <taxon>Metazoa</taxon>
        <taxon>Ecdysozoa</taxon>
        <taxon>Nematoda</taxon>
        <taxon>Chromadorea</taxon>
        <taxon>Rhabditida</taxon>
        <taxon>Rhabditina</taxon>
        <taxon>Diplogasteromorpha</taxon>
        <taxon>Diplogasteroidea</taxon>
        <taxon>Neodiplogasteridae</taxon>
        <taxon>Pristionchus</taxon>
    </lineage>
</organism>
<evidence type="ECO:0000256" key="2">
    <source>
        <dbReference type="SAM" id="Phobius"/>
    </source>
</evidence>
<name>A0AAV5TAW2_9BILA</name>
<gene>
    <name evidence="3" type="ORF">PENTCL1PPCAC_13398</name>
</gene>
<proteinExistence type="predicted"/>
<comment type="caution">
    <text evidence="3">The sequence shown here is derived from an EMBL/GenBank/DDBJ whole genome shotgun (WGS) entry which is preliminary data.</text>
</comment>
<evidence type="ECO:0000313" key="3">
    <source>
        <dbReference type="EMBL" id="GMS91223.1"/>
    </source>
</evidence>
<keyword evidence="4" id="KW-1185">Reference proteome</keyword>
<keyword evidence="2" id="KW-0472">Membrane</keyword>
<dbReference type="Proteomes" id="UP001432027">
    <property type="component" value="Unassembled WGS sequence"/>
</dbReference>
<feature type="non-terminal residue" evidence="3">
    <location>
        <position position="1"/>
    </location>
</feature>
<dbReference type="AlphaFoldDB" id="A0AAV5TAW2"/>
<evidence type="ECO:0000313" key="4">
    <source>
        <dbReference type="Proteomes" id="UP001432027"/>
    </source>
</evidence>
<keyword evidence="2" id="KW-0812">Transmembrane</keyword>
<feature type="compositionally biased region" description="Basic residues" evidence="1">
    <location>
        <begin position="76"/>
        <end position="92"/>
    </location>
</feature>
<sequence>NVFTKQLVMFVAEFVMSIALFAPGWIAVFLFYIRLNGQLQSGKSAIRGGSGGRRTNTDVPTWRTECPDQLPLGWGRKLHRKSREGREKKKRRLEKEWEKIERERMERKRRREERRGEQNDINRV</sequence>
<evidence type="ECO:0000256" key="1">
    <source>
        <dbReference type="SAM" id="MobiDB-lite"/>
    </source>
</evidence>
<feature type="compositionally biased region" description="Basic and acidic residues" evidence="1">
    <location>
        <begin position="113"/>
        <end position="124"/>
    </location>
</feature>
<protein>
    <recommendedName>
        <fullName evidence="5">G protein-coupled receptor</fullName>
    </recommendedName>
</protein>
<feature type="compositionally biased region" description="Basic and acidic residues" evidence="1">
    <location>
        <begin position="93"/>
        <end position="106"/>
    </location>
</feature>